<dbReference type="InterPro" id="IPR012674">
    <property type="entry name" value="Calycin"/>
</dbReference>
<dbReference type="SUPFAM" id="SSF50814">
    <property type="entry name" value="Lipocalins"/>
    <property type="match status" value="1"/>
</dbReference>
<reference evidence="1 2" key="1">
    <citation type="journal article" date="2015" name="Genome Announc.">
        <title>Expanding the biotechnology potential of lactobacilli through comparative genomics of 213 strains and associated genera.</title>
        <authorList>
            <person name="Sun Z."/>
            <person name="Harris H.M."/>
            <person name="McCann A."/>
            <person name="Guo C."/>
            <person name="Argimon S."/>
            <person name="Zhang W."/>
            <person name="Yang X."/>
            <person name="Jeffery I.B."/>
            <person name="Cooney J.C."/>
            <person name="Kagawa T.F."/>
            <person name="Liu W."/>
            <person name="Song Y."/>
            <person name="Salvetti E."/>
            <person name="Wrobel A."/>
            <person name="Rasinkangas P."/>
            <person name="Parkhill J."/>
            <person name="Rea M.C."/>
            <person name="O'Sullivan O."/>
            <person name="Ritari J."/>
            <person name="Douillard F.P."/>
            <person name="Paul Ross R."/>
            <person name="Yang R."/>
            <person name="Briner A.E."/>
            <person name="Felis G.E."/>
            <person name="de Vos W.M."/>
            <person name="Barrangou R."/>
            <person name="Klaenhammer T.R."/>
            <person name="Caufield P.W."/>
            <person name="Cui Y."/>
            <person name="Zhang H."/>
            <person name="O'Toole P.W."/>
        </authorList>
    </citation>
    <scope>NUCLEOTIDE SEQUENCE [LARGE SCALE GENOMIC DNA]</scope>
    <source>
        <strain evidence="1 2">DSM 20405</strain>
    </source>
</reference>
<gene>
    <name evidence="1" type="ORF">IV49_GL000550</name>
</gene>
<name>A0A0R2HJK7_9FIRM</name>
<dbReference type="AlphaFoldDB" id="A0A0R2HJK7"/>
<dbReference type="PATRIC" id="fig|1410657.5.peg.576"/>
<comment type="caution">
    <text evidence="1">The sequence shown here is derived from an EMBL/GenBank/DDBJ whole genome shotgun (WGS) entry which is preliminary data.</text>
</comment>
<sequence length="127" mass="15369">MRKKIYYKSLFDYGGQKDKIEYIELGTYIKEEEHQIRMSTKDGEMRIFYDDENVRLMHNQSLLRFKKGERILNHYKTIQGEIPLVSEVESLNYTKDTLRFIYHLYQGETHVARVFLYVRMQEPGVYA</sequence>
<dbReference type="InterPro" id="IPR015231">
    <property type="entry name" value="DUF1934"/>
</dbReference>
<evidence type="ECO:0000313" key="2">
    <source>
        <dbReference type="Proteomes" id="UP000051841"/>
    </source>
</evidence>
<dbReference type="Gene3D" id="2.40.128.20">
    <property type="match status" value="1"/>
</dbReference>
<dbReference type="RefSeq" id="WP_029069861.1">
    <property type="nucleotide sequence ID" value="NZ_JNKN01000017.1"/>
</dbReference>
<keyword evidence="2" id="KW-1185">Reference proteome</keyword>
<dbReference type="Proteomes" id="UP000051841">
    <property type="component" value="Unassembled WGS sequence"/>
</dbReference>
<dbReference type="Pfam" id="PF09148">
    <property type="entry name" value="DUF1934"/>
    <property type="match status" value="1"/>
</dbReference>
<accession>A0A0R2HJK7</accession>
<organism evidence="1 2">
    <name type="scientific">Kandleria vitulina DSM 20405</name>
    <dbReference type="NCBI Taxonomy" id="1410657"/>
    <lineage>
        <taxon>Bacteria</taxon>
        <taxon>Bacillati</taxon>
        <taxon>Bacillota</taxon>
        <taxon>Erysipelotrichia</taxon>
        <taxon>Erysipelotrichales</taxon>
        <taxon>Coprobacillaceae</taxon>
        <taxon>Kandleria</taxon>
    </lineage>
</organism>
<evidence type="ECO:0000313" key="1">
    <source>
        <dbReference type="EMBL" id="KRN49943.1"/>
    </source>
</evidence>
<evidence type="ECO:0008006" key="3">
    <source>
        <dbReference type="Google" id="ProtNLM"/>
    </source>
</evidence>
<proteinExistence type="predicted"/>
<dbReference type="EMBL" id="JQBL01000017">
    <property type="protein sequence ID" value="KRN49943.1"/>
    <property type="molecule type" value="Genomic_DNA"/>
</dbReference>
<protein>
    <recommendedName>
        <fullName evidence="3">DUF1934 domain-containing protein</fullName>
    </recommendedName>
</protein>